<accession>A0A4Z1CCG8</accession>
<reference evidence="1 2" key="1">
    <citation type="submission" date="2019-03" db="EMBL/GenBank/DDBJ databases">
        <authorList>
            <person name="Li J."/>
        </authorList>
    </citation>
    <scope>NUCLEOTIDE SEQUENCE [LARGE SCALE GENOMIC DNA]</scope>
    <source>
        <strain evidence="1 2">3058</strain>
    </source>
</reference>
<keyword evidence="2" id="KW-1185">Reference proteome</keyword>
<evidence type="ECO:0000313" key="1">
    <source>
        <dbReference type="EMBL" id="TGN61616.1"/>
    </source>
</evidence>
<dbReference type="AlphaFoldDB" id="A0A4Z1CCG8"/>
<comment type="caution">
    <text evidence="1">The sequence shown here is derived from an EMBL/GenBank/DDBJ whole genome shotgun (WGS) entry which is preliminary data.</text>
</comment>
<evidence type="ECO:0008006" key="3">
    <source>
        <dbReference type="Google" id="ProtNLM"/>
    </source>
</evidence>
<dbReference type="Proteomes" id="UP000297972">
    <property type="component" value="Unassembled WGS sequence"/>
</dbReference>
<sequence>MKIDDVTLMALADDELNAVEALALEARLAADAEARLRLARFRTTRLRLEALQTALPTQGPADADLIARIRAASITVPEHGRMRVVSSAANANRALRAAVAAGVVAVAITVGWQLTPGSDTLTPLQQALTQLPAGEGLVLPDGTDLTVIGSFHTAAGAFCREVETVREERTRLSVMCRTTSNEQFDERFALDRTTAGGYQPASGDIDALEAWMSEVEASQPLSLEAEAEALRR</sequence>
<dbReference type="RefSeq" id="WP_135817457.1">
    <property type="nucleotide sequence ID" value="NZ_SRPG01000077.1"/>
</dbReference>
<organism evidence="1 2">
    <name type="scientific">Paracoccus liaowanqingii</name>
    <dbReference type="NCBI Taxonomy" id="2560053"/>
    <lineage>
        <taxon>Bacteria</taxon>
        <taxon>Pseudomonadati</taxon>
        <taxon>Pseudomonadota</taxon>
        <taxon>Alphaproteobacteria</taxon>
        <taxon>Rhodobacterales</taxon>
        <taxon>Paracoccaceae</taxon>
        <taxon>Paracoccus</taxon>
    </lineage>
</organism>
<dbReference type="OrthoDB" id="7743910at2"/>
<name>A0A4Z1CCG8_9RHOB</name>
<dbReference type="EMBL" id="SRPG01000077">
    <property type="protein sequence ID" value="TGN61616.1"/>
    <property type="molecule type" value="Genomic_DNA"/>
</dbReference>
<gene>
    <name evidence="1" type="ORF">E4L95_09750</name>
</gene>
<protein>
    <recommendedName>
        <fullName evidence="3">Anti-sigma factor</fullName>
    </recommendedName>
</protein>
<evidence type="ECO:0000313" key="2">
    <source>
        <dbReference type="Proteomes" id="UP000297972"/>
    </source>
</evidence>
<proteinExistence type="predicted"/>